<feature type="binding site" evidence="2">
    <location>
        <position position="96"/>
    </location>
    <ligand>
        <name>Zn(2+)</name>
        <dbReference type="ChEBI" id="CHEBI:29105"/>
    </ligand>
</feature>
<evidence type="ECO:0000313" key="4">
    <source>
        <dbReference type="Proteomes" id="UP000002217"/>
    </source>
</evidence>
<keyword evidence="2" id="KW-0862">Zinc</keyword>
<sequence length="181" mass="20899">MSYFVPVNTVNDIFPEYQNTPIGRLLEYHNLDRPHDDYEHADILIGMCMDNRKRLHIPENFAYVIRTGGGNLRFSEFRVSYSIAIGGVKAIALLGHDNCGMVNLVSKQEKFINGLVEKAGWNREAAEAHFMHFAPMFEIGNEVDFVLSEAKRLRLRYPKILVAPLFYMLKENRLYLMNENA</sequence>
<dbReference type="SUPFAM" id="SSF53056">
    <property type="entry name" value="beta-carbonic anhydrase, cab"/>
    <property type="match status" value="1"/>
</dbReference>
<dbReference type="OrthoDB" id="9792260at2"/>
<dbReference type="GO" id="GO:0004089">
    <property type="term" value="F:carbonate dehydratase activity"/>
    <property type="evidence" value="ECO:0007669"/>
    <property type="project" value="InterPro"/>
</dbReference>
<dbReference type="RefSeq" id="WP_015756587.1">
    <property type="nucleotide sequence ID" value="NC_013216.1"/>
</dbReference>
<evidence type="ECO:0008006" key="5">
    <source>
        <dbReference type="Google" id="ProtNLM"/>
    </source>
</evidence>
<comment type="similarity">
    <text evidence="1">Belongs to the beta-class carbonic anhydrase family.</text>
</comment>
<dbReference type="Proteomes" id="UP000002217">
    <property type="component" value="Chromosome"/>
</dbReference>
<dbReference type="HOGENOM" id="CLU_1376219_0_0_9"/>
<dbReference type="STRING" id="485916.Dtox_0983"/>
<dbReference type="KEGG" id="dae:Dtox_0983"/>
<comment type="cofactor">
    <cofactor evidence="2">
        <name>Zn(2+)</name>
        <dbReference type="ChEBI" id="CHEBI:29105"/>
    </cofactor>
    <text evidence="2">Binds 1 zinc ion per subunit.</text>
</comment>
<feature type="binding site" evidence="2">
    <location>
        <position position="99"/>
    </location>
    <ligand>
        <name>Zn(2+)</name>
        <dbReference type="ChEBI" id="CHEBI:29105"/>
    </ligand>
</feature>
<dbReference type="EMBL" id="CP001720">
    <property type="protein sequence ID" value="ACV61872.1"/>
    <property type="molecule type" value="Genomic_DNA"/>
</dbReference>
<proteinExistence type="inferred from homology"/>
<evidence type="ECO:0000256" key="1">
    <source>
        <dbReference type="ARBA" id="ARBA00006217"/>
    </source>
</evidence>
<organism evidence="3 4">
    <name type="scientific">Desulfofarcimen acetoxidans (strain ATCC 49208 / DSM 771 / KCTC 5769 / VKM B-1644 / 5575)</name>
    <name type="common">Desulfotomaculum acetoxidans</name>
    <dbReference type="NCBI Taxonomy" id="485916"/>
    <lineage>
        <taxon>Bacteria</taxon>
        <taxon>Bacillati</taxon>
        <taxon>Bacillota</taxon>
        <taxon>Clostridia</taxon>
        <taxon>Eubacteriales</taxon>
        <taxon>Peptococcaceae</taxon>
        <taxon>Desulfofarcimen</taxon>
    </lineage>
</organism>
<dbReference type="AlphaFoldDB" id="C8W3A5"/>
<dbReference type="InterPro" id="IPR001765">
    <property type="entry name" value="Carbonic_anhydrase"/>
</dbReference>
<reference evidence="3 4" key="1">
    <citation type="journal article" date="2009" name="Stand. Genomic Sci.">
        <title>Complete genome sequence of Desulfotomaculum acetoxidans type strain (5575).</title>
        <authorList>
            <person name="Spring S."/>
            <person name="Lapidus A."/>
            <person name="Schroder M."/>
            <person name="Gleim D."/>
            <person name="Sims D."/>
            <person name="Meincke L."/>
            <person name="Glavina Del Rio T."/>
            <person name="Tice H."/>
            <person name="Copeland A."/>
            <person name="Cheng J.F."/>
            <person name="Lucas S."/>
            <person name="Chen F."/>
            <person name="Nolan M."/>
            <person name="Bruce D."/>
            <person name="Goodwin L."/>
            <person name="Pitluck S."/>
            <person name="Ivanova N."/>
            <person name="Mavromatis K."/>
            <person name="Mikhailova N."/>
            <person name="Pati A."/>
            <person name="Chen A."/>
            <person name="Palaniappan K."/>
            <person name="Land M."/>
            <person name="Hauser L."/>
            <person name="Chang Y.J."/>
            <person name="Jeffries C.D."/>
            <person name="Chain P."/>
            <person name="Saunders E."/>
            <person name="Brettin T."/>
            <person name="Detter J.C."/>
            <person name="Goker M."/>
            <person name="Bristow J."/>
            <person name="Eisen J.A."/>
            <person name="Markowitz V."/>
            <person name="Hugenholtz P."/>
            <person name="Kyrpides N.C."/>
            <person name="Klenk H.P."/>
            <person name="Han C."/>
        </authorList>
    </citation>
    <scope>NUCLEOTIDE SEQUENCE [LARGE SCALE GENOMIC DNA]</scope>
    <source>
        <strain evidence="4">ATCC 49208 / DSM 771 / VKM B-1644</strain>
    </source>
</reference>
<keyword evidence="4" id="KW-1185">Reference proteome</keyword>
<protein>
    <recommendedName>
        <fullName evidence="5">Carbonic anhydrase</fullName>
    </recommendedName>
</protein>
<keyword evidence="2" id="KW-0479">Metal-binding</keyword>
<dbReference type="Gene3D" id="3.40.1050.10">
    <property type="entry name" value="Carbonic anhydrase"/>
    <property type="match status" value="1"/>
</dbReference>
<evidence type="ECO:0000313" key="3">
    <source>
        <dbReference type="EMBL" id="ACV61872.1"/>
    </source>
</evidence>
<dbReference type="eggNOG" id="COG0288">
    <property type="taxonomic scope" value="Bacteria"/>
</dbReference>
<evidence type="ECO:0000256" key="2">
    <source>
        <dbReference type="PIRSR" id="PIRSR601765-1"/>
    </source>
</evidence>
<gene>
    <name evidence="3" type="ordered locus">Dtox_0983</name>
</gene>
<dbReference type="GO" id="GO:0008270">
    <property type="term" value="F:zinc ion binding"/>
    <property type="evidence" value="ECO:0007669"/>
    <property type="project" value="InterPro"/>
</dbReference>
<dbReference type="InterPro" id="IPR036874">
    <property type="entry name" value="Carbonic_anhydrase_sf"/>
</dbReference>
<accession>C8W3A5</accession>
<dbReference type="SMART" id="SM00947">
    <property type="entry name" value="Pro_CA"/>
    <property type="match status" value="1"/>
</dbReference>
<name>C8W3A5_DESAS</name>